<feature type="compositionally biased region" description="Polar residues" evidence="1">
    <location>
        <begin position="25"/>
        <end position="39"/>
    </location>
</feature>
<feature type="region of interest" description="Disordered" evidence="1">
    <location>
        <begin position="100"/>
        <end position="124"/>
    </location>
</feature>
<dbReference type="EMBL" id="BDSP01000187">
    <property type="protein sequence ID" value="GAX22717.1"/>
    <property type="molecule type" value="Genomic_DNA"/>
</dbReference>
<gene>
    <name evidence="2" type="ORF">FisN_4Hh171</name>
</gene>
<accession>A0A1Z5K916</accession>
<feature type="compositionally biased region" description="Polar residues" evidence="1">
    <location>
        <begin position="2278"/>
        <end position="2289"/>
    </location>
</feature>
<proteinExistence type="predicted"/>
<dbReference type="InterPro" id="IPR026791">
    <property type="entry name" value="DOCK"/>
</dbReference>
<comment type="caution">
    <text evidence="2">The sequence shown here is derived from an EMBL/GenBank/DDBJ whole genome shotgun (WGS) entry which is preliminary data.</text>
</comment>
<dbReference type="GO" id="GO:0005085">
    <property type="term" value="F:guanyl-nucleotide exchange factor activity"/>
    <property type="evidence" value="ECO:0007669"/>
    <property type="project" value="InterPro"/>
</dbReference>
<feature type="compositionally biased region" description="Acidic residues" evidence="1">
    <location>
        <begin position="328"/>
        <end position="341"/>
    </location>
</feature>
<feature type="compositionally biased region" description="Polar residues" evidence="1">
    <location>
        <begin position="536"/>
        <end position="565"/>
    </location>
</feature>
<feature type="region of interest" description="Disordered" evidence="1">
    <location>
        <begin position="2278"/>
        <end position="2300"/>
    </location>
</feature>
<reference evidence="2 3" key="1">
    <citation type="journal article" date="2015" name="Plant Cell">
        <title>Oil accumulation by the oleaginous diatom Fistulifera solaris as revealed by the genome and transcriptome.</title>
        <authorList>
            <person name="Tanaka T."/>
            <person name="Maeda Y."/>
            <person name="Veluchamy A."/>
            <person name="Tanaka M."/>
            <person name="Abida H."/>
            <person name="Marechal E."/>
            <person name="Bowler C."/>
            <person name="Muto M."/>
            <person name="Sunaga Y."/>
            <person name="Tanaka M."/>
            <person name="Yoshino T."/>
            <person name="Taniguchi T."/>
            <person name="Fukuda Y."/>
            <person name="Nemoto M."/>
            <person name="Matsumoto M."/>
            <person name="Wong P.S."/>
            <person name="Aburatani S."/>
            <person name="Fujibuchi W."/>
        </authorList>
    </citation>
    <scope>NUCLEOTIDE SEQUENCE [LARGE SCALE GENOMIC DNA]</scope>
    <source>
        <strain evidence="2 3">JPCC DA0580</strain>
    </source>
</reference>
<feature type="compositionally biased region" description="Basic residues" evidence="1">
    <location>
        <begin position="1651"/>
        <end position="1667"/>
    </location>
</feature>
<dbReference type="OrthoDB" id="206534at2759"/>
<dbReference type="InterPro" id="IPR043161">
    <property type="entry name" value="DOCK_C_lobe_A"/>
</dbReference>
<feature type="compositionally biased region" description="Basic residues" evidence="1">
    <location>
        <begin position="581"/>
        <end position="590"/>
    </location>
</feature>
<feature type="region of interest" description="Disordered" evidence="1">
    <location>
        <begin position="1608"/>
        <end position="1697"/>
    </location>
</feature>
<feature type="compositionally biased region" description="Polar residues" evidence="1">
    <location>
        <begin position="1639"/>
        <end position="1649"/>
    </location>
</feature>
<evidence type="ECO:0000313" key="3">
    <source>
        <dbReference type="Proteomes" id="UP000198406"/>
    </source>
</evidence>
<dbReference type="Gene3D" id="1.25.40.410">
    <property type="match status" value="1"/>
</dbReference>
<feature type="region of interest" description="Disordered" evidence="1">
    <location>
        <begin position="2995"/>
        <end position="3014"/>
    </location>
</feature>
<feature type="region of interest" description="Disordered" evidence="1">
    <location>
        <begin position="20"/>
        <end position="39"/>
    </location>
</feature>
<feature type="compositionally biased region" description="Basic and acidic residues" evidence="1">
    <location>
        <begin position="305"/>
        <end position="317"/>
    </location>
</feature>
<feature type="region of interest" description="Disordered" evidence="1">
    <location>
        <begin position="536"/>
        <end position="590"/>
    </location>
</feature>
<feature type="compositionally biased region" description="Low complexity" evidence="1">
    <location>
        <begin position="3252"/>
        <end position="3263"/>
    </location>
</feature>
<keyword evidence="3" id="KW-1185">Reference proteome</keyword>
<dbReference type="PANTHER" id="PTHR23317">
    <property type="entry name" value="DEDICATOR OF CYTOKINESIS DOCK"/>
    <property type="match status" value="1"/>
</dbReference>
<sequence>MTEEDTRQKEINQFAAMAVGVKGESPSTSDAMTGNITPTNNMTSADNAFLDAFVDNTTTAGSGSLRFPAPGENAKHRLEAEQSNLNAAIALLSEPVVEKTSSKPKVPSDVKGSVNSTKRNPQRIKPENDISMFCEKVEMHRPLFFGPIVPPRVIKEARSMLREAIDDFQQENPGIKPRLNQLPPAVRNVVGALRVFGFGLDIMKEAANENEPECVGSDLVSTYQPVWGHDERAKRVKMYMKDRPEPVHKPSIVSRSFTAPATMSKKDLRRPRVGESQAIREEKDTIPDKIVSENQLFSMWLRQDDESTNRSGEHSRSESQSSIHIVEDAEQPQSEEEEVNVAEDGPGSDPVAKDEMELFSLWATQSDGGTFVSSKSGSFRPSQSLTRRVVDSDDESLHEDEMKKQVGISDHLSKAIALLTGDMDEGGTADIPIEASRLLSQQVPEDGSRLRPLSNYELTNGCVPLFAADDKALPDSADLGIHETREEQVRSNELKRSQETIERFVIPDLFGTVACPNPATRPDDNHSWNSRTAILRQSGNNTQKETSVSDSGSVQTKRTLGSVESSDLGRSRASPVQVRRKEPKMKRRQSRLRCGWFNQSKNSIRRQKKVAGRQLHVPPASLVEKRNPALFTRLEPSPDVLRENNLSLSHLHAATPVEQSLPYLSDRPHGYRYLQIDTQAVGFPSLNGEIEPLFCSLAIYHIETISDLPGDDPTPSPIPDLQRCAKVTEALYFDVVGDGDVAARCSGALWPYSLSEASDDRLTGTRCGIFPLPSNFNVSNLYAVLIVRKVLADVRDLEPYFVPNCEAVALEHLRSKAERASSSHGHLLMPVAFGVVPLLQVFGTENPAVAMSRAVQIPLFQFNGEEKQIIEHIMAMLYPRANHSLVGIGGPALMTNGGNAMLVMRNFGYLGIHNAVDNKSSLARDRLVDFTGELQVKREGDDVDENPMTLSSDFIVRTAKVLPGLITEATIDGGRDRVESSVRFVTKPNSYAQELAPIPLSLVPATSESSATRKGRFSGQDIEPFFHTVFYNELIFQPRILHNCDRDIVVLGVEVRDLEWMDGFGYLAHLPERGSSIHNNRRGPFLISESFTTCATRRGTTAHHYFIDEFKTKLPLDLAKKRKDKCTPSLALVFTVYHVERDASVLKPTKEAVASVSPVEELKETELHSCQKQLSCGFLPLSEKGRLVSNGIHDVQLVYKAQAVPKTFCEQLGCSITTLLLAKDSGSKSLQTEQIYNGPSVLVNNEFVTNAADSAIAVANVTEDEPMSLSVRIVALTSLHSQDEALSDFLYEESDYPDNVMHRLETKFFSDIKINRQSLLRKALEAVPKKDDTLETHLVNSTLTTSSSMNRSLPTFSPFILRILPTLWRQFVLGHGEASLVWSNPASLIPLRLHSFAAILHLLEGTCVYFSKNGVTEADGMRKWNRANLGRVISLLFNERSLFGDQSKEAIDRDNWSLILDSRDHQSSFLAKAKPHGGRHVRSRLDLSNRAKQSNTTSEFRDNDFLSTVAGALAGPVRGLNERNNSSDGLKGTSNEPFVYGANVRIDSKVDFQNALRASLADNSEDDVDKLQSTKTSGASMTMMQALSSLSDASSRRYMTLPAPRTLMTISETDDGEDDNPEYEEEEQDNMGADLAIGTKNSLTNNPANQKHAHGVRQMRIPARRNPKLVTNKSNPDSLVEGMDPSVTTSSSLNEKEKCLNPFPPNDDDFEKLNIGFLDAIGENIKASSQKTDSGEVSRTASRNHRRIRSRSSIDWTLNGVDALNSGLNDDSLSVQHDDSREVADKMTMLCKEELSSIPVPNFIDRLVAMGKNPNKPARWFPYVYEIIICQWSYFLVEQKHSGAAVGGLSLENGSSLLSILHAEESLPPPLSGCSSILVAGAPVLLEVIKQSLGFRIHSLFRDILSKQDDWTTPPLIILDETLMASLEQIIGLLTDACLDQRNFDDWDLRQTSVDVNESVILFVRDMFSYLAPSCVHRLILTYFSRFLDKENIQDRDSKVGLRCSWETTKLRLDATTALIRFVDLIKINSPYMLNWRAWWEIPSMSMDEKFFNSGLVTQFKTLGVITSTDGAFPSMRPHWLVELLVDVCLKGTEHVETHIQQRAASLLHELICGRSQESIYNGIRTPVATMFFTLLEKLLMQGSYLSNFSPKNALRKHLLPCFVYVLQWATPGLLRIYYRDLCNKLQGRGQSSKYGIVAKMSVGFESESSPEFSHEGGEDQMANESENSIVDMFTMLNLALKTLEFEGEEYAESEETSQCQEIVELWRREYLLSPMNRTSNANSDSWGNTGQGDEPPRHKLTSSVARRWQGHDAAMVIVNTVHHIILEMYGMMRKSPKGISFLNPAVHRSRSGQTKADADTGENFTQNDPFKLTSDDVLLFVRSSTSVYLHALSLEESDLVTIRTLSLSAEVIKIFGIGNFLEAVGETLQHWMRVILLHCGARRASVRIESTDLLELILRTTWECFGSFFRIRVPLLAVQTEVMERIFATAASRYYREQRLTVNNSAIEPFPSVSAEASLAPFWRTLDRMETQPASQNVAFREALIRMAGKLKILYRAYIATRVLSLLRNDGDEARTEELDFETESKLRAARISIMRVVNASSGHSKQFLGFQGTRQDNSGVAHYEAVEDALLDAADVFSPTELPEHRCAWLRVLAELHANRKKFAEEATCHFQIYITLSRAAVLHGSLWTNTPFLPWTENLLDPGYANGGSENYQSDLDLDDGESLFGRPTMGNVSSRRMFYRVANSVGEGANSSYWDIASTKTLFCGVALPSEYHSVKSWLSLKQMEENMVEEAEAAGELFLKAGIIDNSRLAWNLAAQYYAERFNYNRLQSIYGNLSRAVVTQVPTIDPDVPQEVTSTLGRFYRVWFHGGAPDELTGMEFVYRAEAAFCLAKFGAELKQTVKSIIQENTPIHLVLDGRVEERVEEGISNFGNYGRIGPAPLAPVKVKVTPLRPLFSKKRLARGLPEWFYHYVEDASASPTHLLRGEVNVRRSGTQYSGNKDKNDPHHREHSRSFTVNVFSSIDPAAGIRVGGQAHNHNTVFSRSREGHSTGVDRFCFLQPRDRHKGSKDWWKTSTTAGIVEKSVKVTQLQVSQPFPTCVARQPVVHRLVYSISPLEAGIDAVSQWCSLLFRTAAATVGTAVLGINADPGIGTEAAKVVVDSIHSSHIKEMGLSLLRNTSEPQQENDDAIFLTNFDRHAEDEIHKLQIKFAKLIVVFLELLHVLIARNRNALLEIIQERKPRDGDKKAPATASISKANNKSSAEHMRTGSTSSGGFGITTPGSLSGQDPHFRQPSASSSTGQRRHAAKSSEDSNSKQNPQSHHKKVLSEDLNSVHSNLSAPAGVRADSAIAVQSELQRSFTSLVKALQPSLQVILQNGFPRWLKQCTQENYFSSGGYRSMVVSIEKELCLASDESAIQGLQSSGDVNSQNQFDPNLDSEIIADSIIGGSSQSIMSKGSDRYGFVSF</sequence>
<name>A0A1Z5K916_FISSO</name>
<dbReference type="GO" id="GO:0007264">
    <property type="term" value="P:small GTPase-mediated signal transduction"/>
    <property type="evidence" value="ECO:0007669"/>
    <property type="project" value="InterPro"/>
</dbReference>
<evidence type="ECO:0000256" key="1">
    <source>
        <dbReference type="SAM" id="MobiDB-lite"/>
    </source>
</evidence>
<evidence type="ECO:0000313" key="2">
    <source>
        <dbReference type="EMBL" id="GAX22717.1"/>
    </source>
</evidence>
<protein>
    <submittedName>
        <fullName evidence="2">Uncharacterized protein</fullName>
    </submittedName>
</protein>
<feature type="compositionally biased region" description="Acidic residues" evidence="1">
    <location>
        <begin position="1612"/>
        <end position="1629"/>
    </location>
</feature>
<organism evidence="2 3">
    <name type="scientific">Fistulifera solaris</name>
    <name type="common">Oleaginous diatom</name>
    <dbReference type="NCBI Taxonomy" id="1519565"/>
    <lineage>
        <taxon>Eukaryota</taxon>
        <taxon>Sar</taxon>
        <taxon>Stramenopiles</taxon>
        <taxon>Ochrophyta</taxon>
        <taxon>Bacillariophyta</taxon>
        <taxon>Bacillariophyceae</taxon>
        <taxon>Bacillariophycidae</taxon>
        <taxon>Naviculales</taxon>
        <taxon>Naviculaceae</taxon>
        <taxon>Fistulifera</taxon>
    </lineage>
</organism>
<feature type="compositionally biased region" description="Basic and acidic residues" evidence="1">
    <location>
        <begin position="264"/>
        <end position="285"/>
    </location>
</feature>
<feature type="region of interest" description="Disordered" evidence="1">
    <location>
        <begin position="305"/>
        <end position="352"/>
    </location>
</feature>
<dbReference type="PANTHER" id="PTHR23317:SF76">
    <property type="entry name" value="LD20667P"/>
    <property type="match status" value="1"/>
</dbReference>
<dbReference type="InParanoid" id="A0A1Z5K916"/>
<feature type="region of interest" description="Disordered" evidence="1">
    <location>
        <begin position="258"/>
        <end position="285"/>
    </location>
</feature>
<dbReference type="Proteomes" id="UP000198406">
    <property type="component" value="Unassembled WGS sequence"/>
</dbReference>
<feature type="region of interest" description="Disordered" evidence="1">
    <location>
        <begin position="3243"/>
        <end position="3330"/>
    </location>
</feature>